<reference evidence="1" key="2">
    <citation type="submission" date="2020-11" db="EMBL/GenBank/DDBJ databases">
        <authorList>
            <person name="McCartney M.A."/>
            <person name="Auch B."/>
            <person name="Kono T."/>
            <person name="Mallez S."/>
            <person name="Becker A."/>
            <person name="Gohl D.M."/>
            <person name="Silverstein K.A.T."/>
            <person name="Koren S."/>
            <person name="Bechman K.B."/>
            <person name="Herman A."/>
            <person name="Abrahante J.E."/>
            <person name="Garbe J."/>
        </authorList>
    </citation>
    <scope>NUCLEOTIDE SEQUENCE</scope>
    <source>
        <strain evidence="1">Duluth1</strain>
        <tissue evidence="1">Whole animal</tissue>
    </source>
</reference>
<dbReference type="Proteomes" id="UP000828390">
    <property type="component" value="Unassembled WGS sequence"/>
</dbReference>
<evidence type="ECO:0000313" key="3">
    <source>
        <dbReference type="Proteomes" id="UP000828390"/>
    </source>
</evidence>
<sequence length="50" mass="5756">MLHDQTLAKKNDETKTLGFKQVNNFVMMLLCTNSSGNHQTLLICKFTKLR</sequence>
<protein>
    <submittedName>
        <fullName evidence="1">Uncharacterized protein</fullName>
    </submittedName>
</protein>
<proteinExistence type="predicted"/>
<dbReference type="EMBL" id="JAIWYP010000013">
    <property type="protein sequence ID" value="KAH3719520.1"/>
    <property type="molecule type" value="Genomic_DNA"/>
</dbReference>
<organism evidence="1 3">
    <name type="scientific">Dreissena polymorpha</name>
    <name type="common">Zebra mussel</name>
    <name type="synonym">Mytilus polymorpha</name>
    <dbReference type="NCBI Taxonomy" id="45954"/>
    <lineage>
        <taxon>Eukaryota</taxon>
        <taxon>Metazoa</taxon>
        <taxon>Spiralia</taxon>
        <taxon>Lophotrochozoa</taxon>
        <taxon>Mollusca</taxon>
        <taxon>Bivalvia</taxon>
        <taxon>Autobranchia</taxon>
        <taxon>Heteroconchia</taxon>
        <taxon>Euheterodonta</taxon>
        <taxon>Imparidentia</taxon>
        <taxon>Neoheterodontei</taxon>
        <taxon>Myida</taxon>
        <taxon>Dreissenoidea</taxon>
        <taxon>Dreissenidae</taxon>
        <taxon>Dreissena</taxon>
    </lineage>
</organism>
<dbReference type="AlphaFoldDB" id="A0A9D4C9L4"/>
<keyword evidence="3" id="KW-1185">Reference proteome</keyword>
<evidence type="ECO:0000313" key="1">
    <source>
        <dbReference type="EMBL" id="KAH3719520.1"/>
    </source>
</evidence>
<name>A0A9D4C9L4_DREPO</name>
<gene>
    <name evidence="1" type="ORF">DPMN_062357</name>
    <name evidence="2" type="ORF">DPMN_062367</name>
</gene>
<comment type="caution">
    <text evidence="1">The sequence shown here is derived from an EMBL/GenBank/DDBJ whole genome shotgun (WGS) entry which is preliminary data.</text>
</comment>
<dbReference type="EMBL" id="JAIWYP010000013">
    <property type="protein sequence ID" value="KAH3719530.1"/>
    <property type="molecule type" value="Genomic_DNA"/>
</dbReference>
<accession>A0A9D4C9L4</accession>
<reference evidence="1" key="1">
    <citation type="journal article" date="2019" name="bioRxiv">
        <title>The Genome of the Zebra Mussel, Dreissena polymorpha: A Resource for Invasive Species Research.</title>
        <authorList>
            <person name="McCartney M.A."/>
            <person name="Auch B."/>
            <person name="Kono T."/>
            <person name="Mallez S."/>
            <person name="Zhang Y."/>
            <person name="Obille A."/>
            <person name="Becker A."/>
            <person name="Abrahante J.E."/>
            <person name="Garbe J."/>
            <person name="Badalamenti J.P."/>
            <person name="Herman A."/>
            <person name="Mangelson H."/>
            <person name="Liachko I."/>
            <person name="Sullivan S."/>
            <person name="Sone E.D."/>
            <person name="Koren S."/>
            <person name="Silverstein K.A.T."/>
            <person name="Beckman K.B."/>
            <person name="Gohl D.M."/>
        </authorList>
    </citation>
    <scope>NUCLEOTIDE SEQUENCE</scope>
    <source>
        <strain evidence="1">Duluth1</strain>
        <tissue evidence="1">Whole animal</tissue>
    </source>
</reference>
<evidence type="ECO:0000313" key="2">
    <source>
        <dbReference type="EMBL" id="KAH3719530.1"/>
    </source>
</evidence>